<evidence type="ECO:0000259" key="2">
    <source>
        <dbReference type="Pfam" id="PF13360"/>
    </source>
</evidence>
<protein>
    <recommendedName>
        <fullName evidence="2">Pyrrolo-quinoline quinone repeat domain-containing protein</fullName>
    </recommendedName>
</protein>
<dbReference type="AlphaFoldDB" id="A0A291GRN5"/>
<evidence type="ECO:0000256" key="1">
    <source>
        <dbReference type="SAM" id="SignalP"/>
    </source>
</evidence>
<dbReference type="Gene3D" id="2.130.10.10">
    <property type="entry name" value="YVTN repeat-like/Quinoprotein amine dehydrogenase"/>
    <property type="match status" value="1"/>
</dbReference>
<dbReference type="Proteomes" id="UP000218165">
    <property type="component" value="Chromosome"/>
</dbReference>
<dbReference type="InterPro" id="IPR002372">
    <property type="entry name" value="PQQ_rpt_dom"/>
</dbReference>
<dbReference type="KEGG" id="brz:CFK38_16320"/>
<feature type="domain" description="Pyrrolo-quinoline quinone repeat" evidence="2">
    <location>
        <begin position="233"/>
        <end position="359"/>
    </location>
</feature>
<sequence length="405" mass="42970">MRRRCVLAALPLGLLGLSACGPEGGGEPAGPAPAPPVDHPEPVQLGELAEVVEHTEVRLPLEMTPMVVVDPGWSAAPVQLDDIFLGYREEETHLRFLAVDQDGTVLWRADRPLTCTGYVLTRGAQKAPIAVLADLAAPEQDGPWAMTLTAYHLRTAELLWGPVAAPGPQAAVGLVYAPPTAQAMGERGPRTALSGVTGEVLLDEEQLAGGRILGEHLGALVRTEGSELLASGADGEVLWRSPLPAGIEAGRARLLGTVDPTTSFAVIGDQDSPGAVIDLADGRVLAEEANAVARDHVLEITVVVSGTTVRGLEDDGTEKWTHEDPEPLQLLCAGERLAYAVRPEEGTLVVLDTNHGLMVQPYDVDRTGPLAVPQVFSADTAAAVRIEEQYFLVTTEFDENFGRRE</sequence>
<organism evidence="3 4">
    <name type="scientific">Brachybacterium vulturis</name>
    <dbReference type="NCBI Taxonomy" id="2017484"/>
    <lineage>
        <taxon>Bacteria</taxon>
        <taxon>Bacillati</taxon>
        <taxon>Actinomycetota</taxon>
        <taxon>Actinomycetes</taxon>
        <taxon>Micrococcales</taxon>
        <taxon>Dermabacteraceae</taxon>
        <taxon>Brachybacterium</taxon>
    </lineage>
</organism>
<feature type="signal peptide" evidence="1">
    <location>
        <begin position="1"/>
        <end position="21"/>
    </location>
</feature>
<keyword evidence="4" id="KW-1185">Reference proteome</keyword>
<dbReference type="EMBL" id="CP023563">
    <property type="protein sequence ID" value="ATG52911.1"/>
    <property type="molecule type" value="Genomic_DNA"/>
</dbReference>
<evidence type="ECO:0000313" key="4">
    <source>
        <dbReference type="Proteomes" id="UP000218165"/>
    </source>
</evidence>
<dbReference type="RefSeq" id="WP_096804019.1">
    <property type="nucleotide sequence ID" value="NZ_CP023563.1"/>
</dbReference>
<feature type="chain" id="PRO_5012606565" description="Pyrrolo-quinoline quinone repeat domain-containing protein" evidence="1">
    <location>
        <begin position="22"/>
        <end position="405"/>
    </location>
</feature>
<evidence type="ECO:0000313" key="3">
    <source>
        <dbReference type="EMBL" id="ATG52911.1"/>
    </source>
</evidence>
<keyword evidence="1" id="KW-0732">Signal</keyword>
<reference evidence="4" key="1">
    <citation type="submission" date="2017-09" db="EMBL/GenBank/DDBJ databases">
        <title>Brachybacterium sp. VM2412.</title>
        <authorList>
            <person name="Tak E.J."/>
            <person name="Bae J.-W."/>
        </authorList>
    </citation>
    <scope>NUCLEOTIDE SEQUENCE [LARGE SCALE GENOMIC DNA]</scope>
    <source>
        <strain evidence="4">VM2412</strain>
    </source>
</reference>
<dbReference type="InterPro" id="IPR015943">
    <property type="entry name" value="WD40/YVTN_repeat-like_dom_sf"/>
</dbReference>
<dbReference type="OrthoDB" id="3422572at2"/>
<dbReference type="Pfam" id="PF13360">
    <property type="entry name" value="PQQ_2"/>
    <property type="match status" value="1"/>
</dbReference>
<proteinExistence type="predicted"/>
<dbReference type="PROSITE" id="PS51257">
    <property type="entry name" value="PROKAR_LIPOPROTEIN"/>
    <property type="match status" value="1"/>
</dbReference>
<name>A0A291GRN5_9MICO</name>
<gene>
    <name evidence="3" type="ORF">CFK38_16320</name>
</gene>
<accession>A0A291GRN5</accession>